<proteinExistence type="predicted"/>
<dbReference type="Pfam" id="PF03992">
    <property type="entry name" value="ABM"/>
    <property type="match status" value="1"/>
</dbReference>
<dbReference type="InterPro" id="IPR011008">
    <property type="entry name" value="Dimeric_a/b-barrel"/>
</dbReference>
<evidence type="ECO:0000313" key="2">
    <source>
        <dbReference type="EMBL" id="TCP37722.1"/>
    </source>
</evidence>
<evidence type="ECO:0000259" key="1">
    <source>
        <dbReference type="PROSITE" id="PS51725"/>
    </source>
</evidence>
<dbReference type="PANTHER" id="PTHR34474">
    <property type="entry name" value="SIGNAL TRANSDUCTION PROTEIN TRAP"/>
    <property type="match status" value="1"/>
</dbReference>
<dbReference type="InParanoid" id="A0A4R2PPL7"/>
<dbReference type="PANTHER" id="PTHR34474:SF2">
    <property type="entry name" value="SIGNAL TRANSDUCTION PROTEIN TRAP"/>
    <property type="match status" value="1"/>
</dbReference>
<dbReference type="InterPro" id="IPR007138">
    <property type="entry name" value="ABM_dom"/>
</dbReference>
<feature type="domain" description="ABM" evidence="1">
    <location>
        <begin position="7"/>
        <end position="104"/>
    </location>
</feature>
<reference evidence="2 3" key="1">
    <citation type="submission" date="2019-03" db="EMBL/GenBank/DDBJ databases">
        <title>Genomic Encyclopedia of Type Strains, Phase IV (KMG-IV): sequencing the most valuable type-strain genomes for metagenomic binning, comparative biology and taxonomic classification.</title>
        <authorList>
            <person name="Goeker M."/>
        </authorList>
    </citation>
    <scope>NUCLEOTIDE SEQUENCE [LARGE SCALE GENOMIC DNA]</scope>
    <source>
        <strain evidence="2 3">DSM 2132</strain>
    </source>
</reference>
<dbReference type="AlphaFoldDB" id="A0A4R2PPL7"/>
<dbReference type="Proteomes" id="UP000295399">
    <property type="component" value="Unassembled WGS sequence"/>
</dbReference>
<dbReference type="PROSITE" id="PS51725">
    <property type="entry name" value="ABM"/>
    <property type="match status" value="1"/>
</dbReference>
<protein>
    <submittedName>
        <fullName evidence="2">Heme-degrading monooxygenase HmoA</fullName>
    </submittedName>
</protein>
<sequence>MSIANMYIAMNRFSVLKDHAADFEAVWASRESRLKDQPGFVEFQMLKGPEDNGVILYASHTVWRSVEEFEAWTQSQSFRDAHKDGGKTRHMYEGGPRFEGFHVIQEVDGEGR</sequence>
<accession>A0A4R2PPL7</accession>
<organism evidence="2 3">
    <name type="scientific">Rhodothalassium salexigens DSM 2132</name>
    <dbReference type="NCBI Taxonomy" id="1188247"/>
    <lineage>
        <taxon>Bacteria</taxon>
        <taxon>Pseudomonadati</taxon>
        <taxon>Pseudomonadota</taxon>
        <taxon>Alphaproteobacteria</taxon>
        <taxon>Rhodothalassiales</taxon>
        <taxon>Rhodothalassiaceae</taxon>
        <taxon>Rhodothalassium</taxon>
    </lineage>
</organism>
<evidence type="ECO:0000313" key="3">
    <source>
        <dbReference type="Proteomes" id="UP000295399"/>
    </source>
</evidence>
<dbReference type="Gene3D" id="3.30.70.100">
    <property type="match status" value="1"/>
</dbReference>
<keyword evidence="2" id="KW-0503">Monooxygenase</keyword>
<dbReference type="InterPro" id="IPR050404">
    <property type="entry name" value="Heme-degrading_MO"/>
</dbReference>
<keyword evidence="3" id="KW-1185">Reference proteome</keyword>
<name>A0A4R2PPL7_RHOSA</name>
<dbReference type="GO" id="GO:0004497">
    <property type="term" value="F:monooxygenase activity"/>
    <property type="evidence" value="ECO:0007669"/>
    <property type="project" value="UniProtKB-KW"/>
</dbReference>
<comment type="caution">
    <text evidence="2">The sequence shown here is derived from an EMBL/GenBank/DDBJ whole genome shotgun (WGS) entry which is preliminary data.</text>
</comment>
<dbReference type="SUPFAM" id="SSF54909">
    <property type="entry name" value="Dimeric alpha+beta barrel"/>
    <property type="match status" value="1"/>
</dbReference>
<gene>
    <name evidence="2" type="ORF">EV659_102128</name>
</gene>
<dbReference type="EMBL" id="SLXO01000002">
    <property type="protein sequence ID" value="TCP37722.1"/>
    <property type="molecule type" value="Genomic_DNA"/>
</dbReference>
<keyword evidence="2" id="KW-0560">Oxidoreductase</keyword>